<feature type="signal peptide" evidence="1">
    <location>
        <begin position="1"/>
        <end position="20"/>
    </location>
</feature>
<keyword evidence="1" id="KW-0732">Signal</keyword>
<comment type="caution">
    <text evidence="2">The sequence shown here is derived from an EMBL/GenBank/DDBJ whole genome shotgun (WGS) entry which is preliminary data.</text>
</comment>
<keyword evidence="3" id="KW-1185">Reference proteome</keyword>
<gene>
    <name evidence="2" type="ORF">Daus18300_004941</name>
</gene>
<evidence type="ECO:0000313" key="2">
    <source>
        <dbReference type="EMBL" id="KAL1870853.1"/>
    </source>
</evidence>
<evidence type="ECO:0000256" key="1">
    <source>
        <dbReference type="SAM" id="SignalP"/>
    </source>
</evidence>
<protein>
    <submittedName>
        <fullName evidence="2">Uncharacterized protein</fullName>
    </submittedName>
</protein>
<sequence length="191" mass="21746">MLFRLRTLLALAIFSLNASAYYLGQWGLRNFAITCPDDDVCTYNFRIIRGIDTPDQFHRYTDCNFTVERYYDFPASQVNMTNHPCNGTDDRDEFRVSGMWDPHGSITFCITHSWAYFGYETWQILNTNASWMSVSPCYQIGTFNHTDRPPGYPVNETAEAEMGLIGEAEGGVDMPVTAVDDDEVENAIWGT</sequence>
<feature type="chain" id="PRO_5045319908" evidence="1">
    <location>
        <begin position="21"/>
        <end position="191"/>
    </location>
</feature>
<dbReference type="Proteomes" id="UP001583177">
    <property type="component" value="Unassembled WGS sequence"/>
</dbReference>
<accession>A0ABR3X571</accession>
<organism evidence="2 3">
    <name type="scientific">Diaporthe australafricana</name>
    <dbReference type="NCBI Taxonomy" id="127596"/>
    <lineage>
        <taxon>Eukaryota</taxon>
        <taxon>Fungi</taxon>
        <taxon>Dikarya</taxon>
        <taxon>Ascomycota</taxon>
        <taxon>Pezizomycotina</taxon>
        <taxon>Sordariomycetes</taxon>
        <taxon>Sordariomycetidae</taxon>
        <taxon>Diaporthales</taxon>
        <taxon>Diaporthaceae</taxon>
        <taxon>Diaporthe</taxon>
    </lineage>
</organism>
<reference evidence="2 3" key="1">
    <citation type="journal article" date="2024" name="IMA Fungus">
        <title>IMA Genome - F19 : A genome assembly and annotation guide to empower mycologists, including annotated draft genome sequences of Ceratocystis pirilliformis, Diaporthe australafricana, Fusarium ophioides, Paecilomyces lecythidis, and Sporothrix stenoceras.</title>
        <authorList>
            <person name="Aylward J."/>
            <person name="Wilson A.M."/>
            <person name="Visagie C.M."/>
            <person name="Spraker J."/>
            <person name="Barnes I."/>
            <person name="Buitendag C."/>
            <person name="Ceriani C."/>
            <person name="Del Mar Angel L."/>
            <person name="du Plessis D."/>
            <person name="Fuchs T."/>
            <person name="Gasser K."/>
            <person name="Kramer D."/>
            <person name="Li W."/>
            <person name="Munsamy K."/>
            <person name="Piso A."/>
            <person name="Price J.L."/>
            <person name="Sonnekus B."/>
            <person name="Thomas C."/>
            <person name="van der Nest A."/>
            <person name="van Dijk A."/>
            <person name="van Heerden A."/>
            <person name="van Vuuren N."/>
            <person name="Yilmaz N."/>
            <person name="Duong T.A."/>
            <person name="van der Merwe N.A."/>
            <person name="Wingfield M.J."/>
            <person name="Wingfield B.D."/>
        </authorList>
    </citation>
    <scope>NUCLEOTIDE SEQUENCE [LARGE SCALE GENOMIC DNA]</scope>
    <source>
        <strain evidence="2 3">CMW 18300</strain>
    </source>
</reference>
<evidence type="ECO:0000313" key="3">
    <source>
        <dbReference type="Proteomes" id="UP001583177"/>
    </source>
</evidence>
<name>A0ABR3X571_9PEZI</name>
<proteinExistence type="predicted"/>
<dbReference type="EMBL" id="JAWRVE010000035">
    <property type="protein sequence ID" value="KAL1870853.1"/>
    <property type="molecule type" value="Genomic_DNA"/>
</dbReference>